<sequence length="49" mass="5454">MSSFGASRKRCRAIDKKILNYRAKDTAQSRESGAYQNNKRGAICQCSLA</sequence>
<organism evidence="1 2">
    <name type="scientific">Porphyromonas crevioricanis JCM 15906</name>
    <dbReference type="NCBI Taxonomy" id="1305617"/>
    <lineage>
        <taxon>Bacteria</taxon>
        <taxon>Pseudomonadati</taxon>
        <taxon>Bacteroidota</taxon>
        <taxon>Bacteroidia</taxon>
        <taxon>Bacteroidales</taxon>
        <taxon>Porphyromonadaceae</taxon>
        <taxon>Porphyromonas</taxon>
    </lineage>
</organism>
<reference evidence="2" key="1">
    <citation type="journal article" date="2013" name="Genome">
        <title>Draft Genome Sequences of Porphyromonas crevioricanis JCM 15906T and Porphyromonas cansulci JCM 13913T Isolated from a Canine Oral Cavity.</title>
        <authorList>
            <person name="Sakamoto M."/>
            <person name="Tanaka N."/>
            <person name="Shiwa Y."/>
            <person name="Yoshikawa H."/>
            <person name="Ohkuma M."/>
        </authorList>
    </citation>
    <scope>NUCLEOTIDE SEQUENCE [LARGE SCALE GENOMIC DNA]</scope>
    <source>
        <strain evidence="2">JCM 15906</strain>
    </source>
</reference>
<dbReference type="AlphaFoldDB" id="T1DQ89"/>
<dbReference type="EMBL" id="BAOU01000009">
    <property type="protein sequence ID" value="GAD04610.1"/>
    <property type="molecule type" value="Genomic_DNA"/>
</dbReference>
<gene>
    <name evidence="1" type="ORF">PORCRE_300</name>
</gene>
<comment type="caution">
    <text evidence="1">The sequence shown here is derived from an EMBL/GenBank/DDBJ whole genome shotgun (WGS) entry which is preliminary data.</text>
</comment>
<reference evidence="1 2" key="2">
    <citation type="journal article" date="2013" name="Genome Announc.">
        <title>Draft Genome Sequences of Porphyromonas crevioricanis JCM 15906T and Porphyromonas cansulci JCM 13913T Isolated from a Canine Oral Cavity.</title>
        <authorList>
            <person name="Sakamoto M."/>
            <person name="Tanaka N."/>
            <person name="Shiwa Y."/>
            <person name="Yoshikawa H."/>
            <person name="Ohkuma M."/>
        </authorList>
    </citation>
    <scope>NUCLEOTIDE SEQUENCE [LARGE SCALE GENOMIC DNA]</scope>
    <source>
        <strain evidence="1 2">JCM 15906</strain>
    </source>
</reference>
<dbReference type="Proteomes" id="UP000018031">
    <property type="component" value="Unassembled WGS sequence"/>
</dbReference>
<protein>
    <submittedName>
        <fullName evidence="1">Uncharacterized protein</fullName>
    </submittedName>
</protein>
<name>T1DQ89_9PORP</name>
<accession>T1DQ89</accession>
<evidence type="ECO:0000313" key="2">
    <source>
        <dbReference type="Proteomes" id="UP000018031"/>
    </source>
</evidence>
<evidence type="ECO:0000313" key="1">
    <source>
        <dbReference type="EMBL" id="GAD04610.1"/>
    </source>
</evidence>
<proteinExistence type="predicted"/>